<keyword evidence="4" id="KW-1185">Reference proteome</keyword>
<accession>A0A3A6PI40</accession>
<gene>
    <name evidence="3" type="ORF">D3P09_01785</name>
</gene>
<proteinExistence type="predicted"/>
<evidence type="ECO:0000256" key="2">
    <source>
        <dbReference type="SAM" id="Phobius"/>
    </source>
</evidence>
<sequence>MQGTWRWNVVFGITGVVLTVLFSIGNNPLSVIMLRSLYAFVTFFVLAYPARYMFAAILKPPAMIGEPQESDEAKGHSLDVTTPDEGEDLNELLKAQMQGAASAEEQPEMKGAATEGAEAGFQPLTPPQFVSAANKQPEEMAKALRHLTGE</sequence>
<keyword evidence="2" id="KW-1133">Transmembrane helix</keyword>
<dbReference type="EMBL" id="QXQB01000001">
    <property type="protein sequence ID" value="RJX40775.1"/>
    <property type="molecule type" value="Genomic_DNA"/>
</dbReference>
<feature type="compositionally biased region" description="Basic and acidic residues" evidence="1">
    <location>
        <begin position="136"/>
        <end position="150"/>
    </location>
</feature>
<dbReference type="OrthoDB" id="2476549at2"/>
<feature type="transmembrane region" description="Helical" evidence="2">
    <location>
        <begin position="37"/>
        <end position="58"/>
    </location>
</feature>
<dbReference type="AlphaFoldDB" id="A0A3A6PI40"/>
<protein>
    <submittedName>
        <fullName evidence="3">Uncharacterized protein</fullName>
    </submittedName>
</protein>
<feature type="transmembrane region" description="Helical" evidence="2">
    <location>
        <begin position="7"/>
        <end position="25"/>
    </location>
</feature>
<evidence type="ECO:0000313" key="4">
    <source>
        <dbReference type="Proteomes" id="UP000267798"/>
    </source>
</evidence>
<feature type="region of interest" description="Disordered" evidence="1">
    <location>
        <begin position="65"/>
        <end position="150"/>
    </location>
</feature>
<comment type="caution">
    <text evidence="3">The sequence shown here is derived from an EMBL/GenBank/DDBJ whole genome shotgun (WGS) entry which is preliminary data.</text>
</comment>
<dbReference type="RefSeq" id="WP_120106664.1">
    <property type="nucleotide sequence ID" value="NZ_QXQB01000001.1"/>
</dbReference>
<keyword evidence="2" id="KW-0472">Membrane</keyword>
<name>A0A3A6PI40_9BACL</name>
<evidence type="ECO:0000313" key="3">
    <source>
        <dbReference type="EMBL" id="RJX40775.1"/>
    </source>
</evidence>
<keyword evidence="2" id="KW-0812">Transmembrane</keyword>
<dbReference type="Proteomes" id="UP000267798">
    <property type="component" value="Unassembled WGS sequence"/>
</dbReference>
<organism evidence="3 4">
    <name type="scientific">Paenibacillus pinisoli</name>
    <dbReference type="NCBI Taxonomy" id="1276110"/>
    <lineage>
        <taxon>Bacteria</taxon>
        <taxon>Bacillati</taxon>
        <taxon>Bacillota</taxon>
        <taxon>Bacilli</taxon>
        <taxon>Bacillales</taxon>
        <taxon>Paenibacillaceae</taxon>
        <taxon>Paenibacillus</taxon>
    </lineage>
</organism>
<evidence type="ECO:0000256" key="1">
    <source>
        <dbReference type="SAM" id="MobiDB-lite"/>
    </source>
</evidence>
<reference evidence="3 4" key="1">
    <citation type="submission" date="2018-09" db="EMBL/GenBank/DDBJ databases">
        <title>Paenibacillus aracenensis nov. sp. isolated from a cave in southern Spain.</title>
        <authorList>
            <person name="Jurado V."/>
            <person name="Gutierrez-Patricio S."/>
            <person name="Gonzalez-Pimentel J.L."/>
            <person name="Miller A.Z."/>
            <person name="Laiz L."/>
            <person name="Saiz-Jimenez C."/>
        </authorList>
    </citation>
    <scope>NUCLEOTIDE SEQUENCE [LARGE SCALE GENOMIC DNA]</scope>
    <source>
        <strain evidence="3 4">JCM 19203</strain>
    </source>
</reference>